<evidence type="ECO:0000256" key="1">
    <source>
        <dbReference type="SAM" id="MobiDB-lite"/>
    </source>
</evidence>
<feature type="region of interest" description="Disordered" evidence="1">
    <location>
        <begin position="73"/>
        <end position="92"/>
    </location>
</feature>
<sequence length="92" mass="10050">MASIWRQFKGEPPKKLQGHIGQAKVATSLLVDYARRWAAEAAGTKAKKCPQNGMEYLLYGADGELRGSVWIEPISPPTKPDPGDSRVTKEPA</sequence>
<name>A0A6J5Q5V6_9CAUD</name>
<gene>
    <name evidence="2" type="ORF">UFOVP1040_25</name>
</gene>
<proteinExistence type="predicted"/>
<dbReference type="EMBL" id="LR796994">
    <property type="protein sequence ID" value="CAB4180030.1"/>
    <property type="molecule type" value="Genomic_DNA"/>
</dbReference>
<organism evidence="2">
    <name type="scientific">uncultured Caudovirales phage</name>
    <dbReference type="NCBI Taxonomy" id="2100421"/>
    <lineage>
        <taxon>Viruses</taxon>
        <taxon>Duplodnaviria</taxon>
        <taxon>Heunggongvirae</taxon>
        <taxon>Uroviricota</taxon>
        <taxon>Caudoviricetes</taxon>
        <taxon>Peduoviridae</taxon>
        <taxon>Maltschvirus</taxon>
        <taxon>Maltschvirus maltsch</taxon>
    </lineage>
</organism>
<reference evidence="2" key="1">
    <citation type="submission" date="2020-05" db="EMBL/GenBank/DDBJ databases">
        <authorList>
            <person name="Chiriac C."/>
            <person name="Salcher M."/>
            <person name="Ghai R."/>
            <person name="Kavagutti S V."/>
        </authorList>
    </citation>
    <scope>NUCLEOTIDE SEQUENCE</scope>
</reference>
<feature type="compositionally biased region" description="Basic and acidic residues" evidence="1">
    <location>
        <begin position="81"/>
        <end position="92"/>
    </location>
</feature>
<protein>
    <submittedName>
        <fullName evidence="2">Uncharacterized protein</fullName>
    </submittedName>
</protein>
<accession>A0A6J5Q5V6</accession>
<evidence type="ECO:0000313" key="2">
    <source>
        <dbReference type="EMBL" id="CAB4180030.1"/>
    </source>
</evidence>